<dbReference type="InterPro" id="IPR010982">
    <property type="entry name" value="Lambda_DNA-bd_dom_sf"/>
</dbReference>
<sequence>MTQVDRRTVKLGAVLGSLIERQGYSRNRQKILDSVGVSSSALSQYLRDQSRPSFEKLVSLATFFDVSLDYLVFGQREAPSVDTGPVPAMIEHALADARARTSRHAAIVRRITRVLADRVDDVARELAETPNASREGLLQDDELLRLERYARGVDVLSPDLDFDVVTLPDGTAAAGAFLEQVASNLARNCAYRFLASAEEGSDSQSTLREMLIARAGGDDVAALCNFRLTTVPVMVGVCLLEIDVVSFSAEEPALYEQLESYISNEGWIGYAIRPNRESNADMAMSKDRRERARVAFESAWRSAKVTV</sequence>
<organism evidence="2 3">
    <name type="scientific">Actinomycetospora straminea</name>
    <dbReference type="NCBI Taxonomy" id="663607"/>
    <lineage>
        <taxon>Bacteria</taxon>
        <taxon>Bacillati</taxon>
        <taxon>Actinomycetota</taxon>
        <taxon>Actinomycetes</taxon>
        <taxon>Pseudonocardiales</taxon>
        <taxon>Pseudonocardiaceae</taxon>
        <taxon>Actinomycetospora</taxon>
    </lineage>
</organism>
<evidence type="ECO:0000313" key="2">
    <source>
        <dbReference type="EMBL" id="GAA4885174.1"/>
    </source>
</evidence>
<dbReference type="PROSITE" id="PS50943">
    <property type="entry name" value="HTH_CROC1"/>
    <property type="match status" value="1"/>
</dbReference>
<dbReference type="EMBL" id="BAABHQ010000012">
    <property type="protein sequence ID" value="GAA4885174.1"/>
    <property type="molecule type" value="Genomic_DNA"/>
</dbReference>
<reference evidence="3" key="1">
    <citation type="journal article" date="2019" name="Int. J. Syst. Evol. Microbiol.">
        <title>The Global Catalogue of Microorganisms (GCM) 10K type strain sequencing project: providing services to taxonomists for standard genome sequencing and annotation.</title>
        <authorList>
            <consortium name="The Broad Institute Genomics Platform"/>
            <consortium name="The Broad Institute Genome Sequencing Center for Infectious Disease"/>
            <person name="Wu L."/>
            <person name="Ma J."/>
        </authorList>
    </citation>
    <scope>NUCLEOTIDE SEQUENCE [LARGE SCALE GENOMIC DNA]</scope>
    <source>
        <strain evidence="3">JCM 17983</strain>
    </source>
</reference>
<protein>
    <recommendedName>
        <fullName evidence="1">HTH cro/C1-type domain-containing protein</fullName>
    </recommendedName>
</protein>
<dbReference type="Gene3D" id="1.10.260.40">
    <property type="entry name" value="lambda repressor-like DNA-binding domains"/>
    <property type="match status" value="1"/>
</dbReference>
<proteinExistence type="predicted"/>
<dbReference type="Pfam" id="PF01381">
    <property type="entry name" value="HTH_3"/>
    <property type="match status" value="1"/>
</dbReference>
<comment type="caution">
    <text evidence="2">The sequence shown here is derived from an EMBL/GenBank/DDBJ whole genome shotgun (WGS) entry which is preliminary data.</text>
</comment>
<dbReference type="InterPro" id="IPR001387">
    <property type="entry name" value="Cro/C1-type_HTH"/>
</dbReference>
<dbReference type="Proteomes" id="UP001500457">
    <property type="component" value="Unassembled WGS sequence"/>
</dbReference>
<feature type="domain" description="HTH cro/C1-type" evidence="1">
    <location>
        <begin position="36"/>
        <end position="71"/>
    </location>
</feature>
<keyword evidence="3" id="KW-1185">Reference proteome</keyword>
<dbReference type="SMART" id="SM00530">
    <property type="entry name" value="HTH_XRE"/>
    <property type="match status" value="1"/>
</dbReference>
<evidence type="ECO:0000313" key="3">
    <source>
        <dbReference type="Proteomes" id="UP001500457"/>
    </source>
</evidence>
<name>A0ABP9ERD9_9PSEU</name>
<dbReference type="SUPFAM" id="SSF47413">
    <property type="entry name" value="lambda repressor-like DNA-binding domains"/>
    <property type="match status" value="1"/>
</dbReference>
<dbReference type="CDD" id="cd00093">
    <property type="entry name" value="HTH_XRE"/>
    <property type="match status" value="1"/>
</dbReference>
<gene>
    <name evidence="2" type="ORF">GCM10023203_41860</name>
</gene>
<evidence type="ECO:0000259" key="1">
    <source>
        <dbReference type="PROSITE" id="PS50943"/>
    </source>
</evidence>
<accession>A0ABP9ERD9</accession>